<evidence type="ECO:0000313" key="5">
    <source>
        <dbReference type="EMBL" id="CAB4767278.1"/>
    </source>
</evidence>
<proteinExistence type="inferred from homology"/>
<dbReference type="Pfam" id="PF01734">
    <property type="entry name" value="Patatin"/>
    <property type="match status" value="1"/>
</dbReference>
<dbReference type="GO" id="GO:0006629">
    <property type="term" value="P:lipid metabolic process"/>
    <property type="evidence" value="ECO:0007669"/>
    <property type="project" value="UniProtKB-KW"/>
</dbReference>
<dbReference type="PROSITE" id="PS51635">
    <property type="entry name" value="PNPLA"/>
    <property type="match status" value="1"/>
</dbReference>
<reference evidence="4" key="1">
    <citation type="submission" date="2020-05" db="EMBL/GenBank/DDBJ databases">
        <authorList>
            <person name="Chiriac C."/>
            <person name="Salcher M."/>
            <person name="Ghai R."/>
            <person name="Kavagutti S V."/>
        </authorList>
    </citation>
    <scope>NUCLEOTIDE SEQUENCE</scope>
</reference>
<keyword evidence="2" id="KW-0443">Lipid metabolism</keyword>
<comment type="similarity">
    <text evidence="1">Belongs to the patatin family.</text>
</comment>
<gene>
    <name evidence="4" type="ORF">UFOPK2593_00037</name>
    <name evidence="5" type="ORF">UFOPK2894_00359</name>
</gene>
<dbReference type="SUPFAM" id="SSF52151">
    <property type="entry name" value="FabD/lysophospholipase-like"/>
    <property type="match status" value="1"/>
</dbReference>
<sequence length="313" mass="34397">MSYRILSIDGGGVRGLIPGVVLCEIEKRMGKPLSDCFDLIAGTSAGGQIALAMSRAAKDGSAFWSADGIDELYARSFATIFPFKKTGKLDLLRGVTHEKYSADGFESVLAELFGDSLMSESRVEVLIPAYEVEKGVPHFFTRSAALEDPHENHSMRFVARSTSSAPTFFEPNQHHAGERAYIDGAVFANNPAMCAFAHAQSLGFDEDDMTVVSLGTGSISKDLTYDDTKDWGLVKWARPLFDITSQASNLSIDWQLSHILRKAHYFRITPVFKDGRSAIDDARPENMAAVREIGLKMIEENSAVIDQLCERIS</sequence>
<protein>
    <submittedName>
        <fullName evidence="4">Unannotated protein</fullName>
    </submittedName>
</protein>
<dbReference type="PANTHER" id="PTHR32176">
    <property type="entry name" value="XYLOSE ISOMERASE"/>
    <property type="match status" value="1"/>
</dbReference>
<dbReference type="InterPro" id="IPR016035">
    <property type="entry name" value="Acyl_Trfase/lysoPLipase"/>
</dbReference>
<dbReference type="EMBL" id="CAEZZQ010000014">
    <property type="protein sequence ID" value="CAB4767278.1"/>
    <property type="molecule type" value="Genomic_DNA"/>
</dbReference>
<dbReference type="Gene3D" id="3.40.1090.10">
    <property type="entry name" value="Cytosolic phospholipase A2 catalytic domain"/>
    <property type="match status" value="1"/>
</dbReference>
<dbReference type="PANTHER" id="PTHR32176:SF92">
    <property type="entry name" value="XYLOSE ISOMERASE"/>
    <property type="match status" value="1"/>
</dbReference>
<dbReference type="EMBL" id="CAEZXW010000001">
    <property type="protein sequence ID" value="CAB4690831.1"/>
    <property type="molecule type" value="Genomic_DNA"/>
</dbReference>
<accession>A0A6J6NVI5</accession>
<evidence type="ECO:0000313" key="4">
    <source>
        <dbReference type="EMBL" id="CAB4690831.1"/>
    </source>
</evidence>
<dbReference type="AlphaFoldDB" id="A0A6J6NVI5"/>
<evidence type="ECO:0000256" key="1">
    <source>
        <dbReference type="ARBA" id="ARBA00010240"/>
    </source>
</evidence>
<dbReference type="GO" id="GO:0004620">
    <property type="term" value="F:phospholipase activity"/>
    <property type="evidence" value="ECO:0007669"/>
    <property type="project" value="TreeGrafter"/>
</dbReference>
<evidence type="ECO:0000256" key="2">
    <source>
        <dbReference type="ARBA" id="ARBA00023098"/>
    </source>
</evidence>
<feature type="domain" description="PNPLA" evidence="3">
    <location>
        <begin position="6"/>
        <end position="196"/>
    </location>
</feature>
<name>A0A6J6NVI5_9ZZZZ</name>
<dbReference type="InterPro" id="IPR002641">
    <property type="entry name" value="PNPLA_dom"/>
</dbReference>
<dbReference type="GO" id="GO:0047372">
    <property type="term" value="F:monoacylglycerol lipase activity"/>
    <property type="evidence" value="ECO:0007669"/>
    <property type="project" value="TreeGrafter"/>
</dbReference>
<organism evidence="4">
    <name type="scientific">freshwater metagenome</name>
    <dbReference type="NCBI Taxonomy" id="449393"/>
    <lineage>
        <taxon>unclassified sequences</taxon>
        <taxon>metagenomes</taxon>
        <taxon>ecological metagenomes</taxon>
    </lineage>
</organism>
<evidence type="ECO:0000259" key="3">
    <source>
        <dbReference type="PROSITE" id="PS51635"/>
    </source>
</evidence>